<dbReference type="Pfam" id="PF00031">
    <property type="entry name" value="Cystatin"/>
    <property type="match status" value="1"/>
</dbReference>
<dbReference type="SUPFAM" id="SSF54403">
    <property type="entry name" value="Cystatin/monellin"/>
    <property type="match status" value="1"/>
</dbReference>
<evidence type="ECO:0000313" key="3">
    <source>
        <dbReference type="Proteomes" id="UP001165122"/>
    </source>
</evidence>
<evidence type="ECO:0000259" key="1">
    <source>
        <dbReference type="Pfam" id="PF00031"/>
    </source>
</evidence>
<comment type="caution">
    <text evidence="2">The sequence shown here is derived from an EMBL/GenBank/DDBJ whole genome shotgun (WGS) entry which is preliminary data.</text>
</comment>
<dbReference type="CDD" id="cd00042">
    <property type="entry name" value="CY"/>
    <property type="match status" value="1"/>
</dbReference>
<name>A0A9W7L0X4_9STRA</name>
<dbReference type="Proteomes" id="UP001165122">
    <property type="component" value="Unassembled WGS sequence"/>
</dbReference>
<dbReference type="InterPro" id="IPR000010">
    <property type="entry name" value="Cystatin_dom"/>
</dbReference>
<dbReference type="OrthoDB" id="2016588at2759"/>
<dbReference type="InterPro" id="IPR018073">
    <property type="entry name" value="Prot_inh_cystat_CS"/>
</dbReference>
<sequence>MMGGWSQVPSDDFTSDRIQSASKFAVKHLEKSGGGALTSLDLQYDNFKITSVEQQVVAGMNYKFVIEIPGRECLKHEATVYDRFGDLSVTASESSPCE</sequence>
<dbReference type="InterPro" id="IPR046350">
    <property type="entry name" value="Cystatin_sf"/>
</dbReference>
<reference evidence="3" key="1">
    <citation type="journal article" date="2023" name="Commun. Biol.">
        <title>Genome analysis of Parmales, the sister group of diatoms, reveals the evolutionary specialization of diatoms from phago-mixotrophs to photoautotrophs.</title>
        <authorList>
            <person name="Ban H."/>
            <person name="Sato S."/>
            <person name="Yoshikawa S."/>
            <person name="Yamada K."/>
            <person name="Nakamura Y."/>
            <person name="Ichinomiya M."/>
            <person name="Sato N."/>
            <person name="Blanc-Mathieu R."/>
            <person name="Endo H."/>
            <person name="Kuwata A."/>
            <person name="Ogata H."/>
        </authorList>
    </citation>
    <scope>NUCLEOTIDE SEQUENCE [LARGE SCALE GENOMIC DNA]</scope>
    <source>
        <strain evidence="3">NIES 3700</strain>
    </source>
</reference>
<evidence type="ECO:0000313" key="2">
    <source>
        <dbReference type="EMBL" id="GMI18171.1"/>
    </source>
</evidence>
<keyword evidence="3" id="KW-1185">Reference proteome</keyword>
<accession>A0A9W7L0X4</accession>
<organism evidence="2 3">
    <name type="scientific">Triparma laevis f. longispina</name>
    <dbReference type="NCBI Taxonomy" id="1714387"/>
    <lineage>
        <taxon>Eukaryota</taxon>
        <taxon>Sar</taxon>
        <taxon>Stramenopiles</taxon>
        <taxon>Ochrophyta</taxon>
        <taxon>Bolidophyceae</taxon>
        <taxon>Parmales</taxon>
        <taxon>Triparmaceae</taxon>
        <taxon>Triparma</taxon>
    </lineage>
</organism>
<proteinExistence type="predicted"/>
<protein>
    <recommendedName>
        <fullName evidence="1">Cystatin domain-containing protein</fullName>
    </recommendedName>
</protein>
<feature type="domain" description="Cystatin" evidence="1">
    <location>
        <begin position="12"/>
        <end position="80"/>
    </location>
</feature>
<dbReference type="Gene3D" id="3.10.450.10">
    <property type="match status" value="1"/>
</dbReference>
<dbReference type="PROSITE" id="PS00287">
    <property type="entry name" value="CYSTATIN"/>
    <property type="match status" value="1"/>
</dbReference>
<gene>
    <name evidence="2" type="ORF">TrLO_g10822</name>
</gene>
<dbReference type="GO" id="GO:0004869">
    <property type="term" value="F:cysteine-type endopeptidase inhibitor activity"/>
    <property type="evidence" value="ECO:0007669"/>
    <property type="project" value="InterPro"/>
</dbReference>
<dbReference type="AlphaFoldDB" id="A0A9W7L0X4"/>
<dbReference type="EMBL" id="BRXW01000322">
    <property type="protein sequence ID" value="GMI18171.1"/>
    <property type="molecule type" value="Genomic_DNA"/>
</dbReference>